<feature type="region of interest" description="Disordered" evidence="12">
    <location>
        <begin position="1"/>
        <end position="23"/>
    </location>
</feature>
<keyword evidence="6 11" id="KW-0865">Zymogen</keyword>
<dbReference type="PANTHER" id="PTHR43199">
    <property type="entry name" value="GLUTATHIONE HYDROLASE"/>
    <property type="match status" value="1"/>
</dbReference>
<feature type="region of interest" description="Disordered" evidence="12">
    <location>
        <begin position="646"/>
        <end position="669"/>
    </location>
</feature>
<dbReference type="GO" id="GO:0006751">
    <property type="term" value="P:glutathione catabolic process"/>
    <property type="evidence" value="ECO:0007669"/>
    <property type="project" value="UniProtKB-UniRule"/>
</dbReference>
<dbReference type="GO" id="GO:0006750">
    <property type="term" value="P:glutathione biosynthetic process"/>
    <property type="evidence" value="ECO:0007669"/>
    <property type="project" value="UniProtKB-KW"/>
</dbReference>
<dbReference type="PANTHER" id="PTHR43199:SF1">
    <property type="entry name" value="GLUTATHIONE HYDROLASE PROENZYME"/>
    <property type="match status" value="1"/>
</dbReference>
<dbReference type="GO" id="GO:0103068">
    <property type="term" value="F:leukotriene C4 gamma-glutamyl transferase activity"/>
    <property type="evidence" value="ECO:0007669"/>
    <property type="project" value="UniProtKB-EC"/>
</dbReference>
<proteinExistence type="inferred from homology"/>
<feature type="compositionally biased region" description="Basic and acidic residues" evidence="12">
    <location>
        <begin position="657"/>
        <end position="669"/>
    </location>
</feature>
<dbReference type="EC" id="2.3.2.2" evidence="11"/>
<comment type="PTM">
    <text evidence="11">Cleaved by autocatalysis into a large and a small subunit.</text>
</comment>
<evidence type="ECO:0000256" key="3">
    <source>
        <dbReference type="ARBA" id="ARBA00009381"/>
    </source>
</evidence>
<dbReference type="Gene3D" id="1.10.246.130">
    <property type="match status" value="1"/>
</dbReference>
<evidence type="ECO:0000313" key="14">
    <source>
        <dbReference type="Proteomes" id="UP000233766"/>
    </source>
</evidence>
<dbReference type="Pfam" id="PF01019">
    <property type="entry name" value="G_glu_transpept"/>
    <property type="match status" value="1"/>
</dbReference>
<accession>A0A2N3VID7</accession>
<organism evidence="13 14">
    <name type="scientific">Nocardia fluminea</name>
    <dbReference type="NCBI Taxonomy" id="134984"/>
    <lineage>
        <taxon>Bacteria</taxon>
        <taxon>Bacillati</taxon>
        <taxon>Actinomycetota</taxon>
        <taxon>Actinomycetes</taxon>
        <taxon>Mycobacteriales</taxon>
        <taxon>Nocardiaceae</taxon>
        <taxon>Nocardia</taxon>
    </lineage>
</organism>
<dbReference type="SUPFAM" id="SSF56235">
    <property type="entry name" value="N-terminal nucleophile aminohydrolases (Ntn hydrolases)"/>
    <property type="match status" value="1"/>
</dbReference>
<dbReference type="EC" id="3.4.19.13" evidence="11"/>
<comment type="pathway">
    <text evidence="11">Sulfur metabolism; glutathione metabolism.</text>
</comment>
<feature type="active site" description="Nucleophile" evidence="9">
    <location>
        <position position="470"/>
    </location>
</feature>
<dbReference type="Proteomes" id="UP000233766">
    <property type="component" value="Unassembled WGS sequence"/>
</dbReference>
<sequence length="669" mass="69270">MRTGGKRSNRVGPPGYAGQMTPRRRTWIGATTAAVLAVGVLAGCSTDEKSAAECTSTPNGTPVSAAPATGTGAPTSQNLSTNPEIASGYRSDMTAVRTSTYAVSTANPIATEAACRVLRAGGTAADALVTAQAVLGLVEPQASGIGGGAFLVHYDAKSRTVDTYDGRETAPAAATENYLRWVSDTDRTEPAPNTRASGRSIGVPGVLRMLELAHSEHGMSSWKELFDPAISLSDNGFEISPRLAGQIAESAKDLAADEAARAYFLEADGSPKKSGTVLTNPALAKTLSAIATDGAKAFYSGAIAQDIVEAAGSTAGGRTPSSLTTTDLANYEAKRRTALCTGYRKYELCGMPAPSSGGSTVAATLGILANFDIPALRPQELDANGGRPDAQAVHLISEAERLAYADRNKYVADPDFVPLPGNSALSLVHPQYLKERSTLIDPQRSMGTAKPGNLGPVPLGNGPQPPEHGTSHISVVDKYGNAAAMTTTVESAFGSFHLVDGFVLNNQLTDFAADPVDPDGTPVANRLQPNKRPRSSMAPTLVFDRDDQGDRGELKLVTGSPGGSVIIQFVVKTLVNALDWGLDPQQAVSGVSFGAGNTPVTGVGGEHPDINATDNGDHDPLVQKLRAMGHQVSVAPQSSGLSALQHNGKDGWIGGADPRREGAVLGDTR</sequence>
<keyword evidence="11" id="KW-0317">Glutathione biosynthesis</keyword>
<feature type="binding site" evidence="10">
    <location>
        <begin position="535"/>
        <end position="536"/>
    </location>
    <ligand>
        <name>L-glutamate</name>
        <dbReference type="ChEBI" id="CHEBI:29985"/>
    </ligand>
</feature>
<comment type="catalytic activity">
    <reaction evidence="8 11">
        <text>an N-terminal (5-L-glutamyl)-[peptide] + an alpha-amino acid = 5-L-glutamyl amino acid + an N-terminal L-alpha-aminoacyl-[peptide]</text>
        <dbReference type="Rhea" id="RHEA:23904"/>
        <dbReference type="Rhea" id="RHEA-COMP:9780"/>
        <dbReference type="Rhea" id="RHEA-COMP:9795"/>
        <dbReference type="ChEBI" id="CHEBI:77644"/>
        <dbReference type="ChEBI" id="CHEBI:78597"/>
        <dbReference type="ChEBI" id="CHEBI:78599"/>
        <dbReference type="ChEBI" id="CHEBI:78608"/>
        <dbReference type="EC" id="2.3.2.2"/>
    </reaction>
</comment>
<keyword evidence="7 11" id="KW-0012">Acyltransferase</keyword>
<feature type="binding site" evidence="10">
    <location>
        <position position="167"/>
    </location>
    <ligand>
        <name>L-glutamate</name>
        <dbReference type="ChEBI" id="CHEBI:29985"/>
    </ligand>
</feature>
<keyword evidence="5 11" id="KW-0378">Hydrolase</keyword>
<dbReference type="Gene3D" id="3.60.20.40">
    <property type="match status" value="1"/>
</dbReference>
<evidence type="ECO:0000256" key="10">
    <source>
        <dbReference type="PIRSR" id="PIRSR600101-2"/>
    </source>
</evidence>
<feature type="binding site" evidence="10">
    <location>
        <position position="510"/>
    </location>
    <ligand>
        <name>L-glutamate</name>
        <dbReference type="ChEBI" id="CHEBI:29985"/>
    </ligand>
</feature>
<protein>
    <recommendedName>
        <fullName evidence="11">Glutathione hydrolase proenzyme</fullName>
        <ecNumber evidence="11">2.3.2.2</ecNumber>
        <ecNumber evidence="11">3.4.19.13</ecNumber>
    </recommendedName>
    <component>
        <recommendedName>
            <fullName evidence="11">Glutathione hydrolase large chain</fullName>
        </recommendedName>
    </component>
    <component>
        <recommendedName>
            <fullName evidence="11">Glutathione hydrolase small chain</fullName>
        </recommendedName>
    </component>
</protein>
<feature type="compositionally biased region" description="Low complexity" evidence="12">
    <location>
        <begin position="451"/>
        <end position="462"/>
    </location>
</feature>
<evidence type="ECO:0000256" key="7">
    <source>
        <dbReference type="ARBA" id="ARBA00023315"/>
    </source>
</evidence>
<feature type="region of interest" description="Disordered" evidence="12">
    <location>
        <begin position="50"/>
        <end position="85"/>
    </location>
</feature>
<evidence type="ECO:0000313" key="13">
    <source>
        <dbReference type="EMBL" id="PKV81374.1"/>
    </source>
</evidence>
<dbReference type="NCBIfam" id="TIGR00066">
    <property type="entry name" value="g_glut_trans"/>
    <property type="match status" value="1"/>
</dbReference>
<dbReference type="InterPro" id="IPR043138">
    <property type="entry name" value="GGT_lsub"/>
</dbReference>
<dbReference type="PRINTS" id="PR01210">
    <property type="entry name" value="GGTRANSPTASE"/>
</dbReference>
<dbReference type="InterPro" id="IPR000101">
    <property type="entry name" value="GGT_peptidase"/>
</dbReference>
<evidence type="ECO:0000256" key="2">
    <source>
        <dbReference type="ARBA" id="ARBA00001089"/>
    </source>
</evidence>
<dbReference type="InterPro" id="IPR029055">
    <property type="entry name" value="Ntn_hydrolases_N"/>
</dbReference>
<dbReference type="UniPathway" id="UPA00204"/>
<comment type="similarity">
    <text evidence="3 11">Belongs to the gamma-glutamyltransferase family.</text>
</comment>
<keyword evidence="14" id="KW-1185">Reference proteome</keyword>
<evidence type="ECO:0000256" key="8">
    <source>
        <dbReference type="ARBA" id="ARBA00047417"/>
    </source>
</evidence>
<dbReference type="EMBL" id="PJMW01000002">
    <property type="protein sequence ID" value="PKV81374.1"/>
    <property type="molecule type" value="Genomic_DNA"/>
</dbReference>
<evidence type="ECO:0000256" key="5">
    <source>
        <dbReference type="ARBA" id="ARBA00022801"/>
    </source>
</evidence>
<evidence type="ECO:0000256" key="12">
    <source>
        <dbReference type="SAM" id="MobiDB-lite"/>
    </source>
</evidence>
<feature type="compositionally biased region" description="Low complexity" evidence="12">
    <location>
        <begin position="60"/>
        <end position="76"/>
    </location>
</feature>
<dbReference type="InterPro" id="IPR051792">
    <property type="entry name" value="GGT_bact"/>
</dbReference>
<comment type="caution">
    <text evidence="13">The sequence shown here is derived from an EMBL/GenBank/DDBJ whole genome shotgun (WGS) entry which is preliminary data.</text>
</comment>
<comment type="catalytic activity">
    <reaction evidence="2 11">
        <text>glutathione + H2O = L-cysteinylglycine + L-glutamate</text>
        <dbReference type="Rhea" id="RHEA:28807"/>
        <dbReference type="ChEBI" id="CHEBI:15377"/>
        <dbReference type="ChEBI" id="CHEBI:29985"/>
        <dbReference type="ChEBI" id="CHEBI:57925"/>
        <dbReference type="ChEBI" id="CHEBI:61694"/>
        <dbReference type="EC" id="3.4.19.13"/>
    </reaction>
</comment>
<evidence type="ECO:0000256" key="9">
    <source>
        <dbReference type="PIRSR" id="PIRSR600101-1"/>
    </source>
</evidence>
<gene>
    <name evidence="13" type="ORF">ATK86_5839</name>
</gene>
<reference evidence="13 14" key="1">
    <citation type="submission" date="2017-12" db="EMBL/GenBank/DDBJ databases">
        <title>Sequencing the genomes of 1000 Actinobacteria strains.</title>
        <authorList>
            <person name="Klenk H.-P."/>
        </authorList>
    </citation>
    <scope>NUCLEOTIDE SEQUENCE [LARGE SCALE GENOMIC DNA]</scope>
    <source>
        <strain evidence="13 14">DSM 44489</strain>
    </source>
</reference>
<comment type="subunit">
    <text evidence="11">This enzyme consists of two polypeptide chains, which are synthesized in precursor form from a single polypeptide.</text>
</comment>
<feature type="binding site" evidence="10">
    <location>
        <position position="563"/>
    </location>
    <ligand>
        <name>L-glutamate</name>
        <dbReference type="ChEBI" id="CHEBI:29985"/>
    </ligand>
</feature>
<feature type="region of interest" description="Disordered" evidence="12">
    <location>
        <begin position="443"/>
        <end position="471"/>
    </location>
</feature>
<evidence type="ECO:0000256" key="11">
    <source>
        <dbReference type="RuleBase" id="RU368036"/>
    </source>
</evidence>
<dbReference type="InterPro" id="IPR043137">
    <property type="entry name" value="GGT_ssub_C"/>
</dbReference>
<evidence type="ECO:0000256" key="1">
    <source>
        <dbReference type="ARBA" id="ARBA00001049"/>
    </source>
</evidence>
<feature type="region of interest" description="Disordered" evidence="12">
    <location>
        <begin position="515"/>
        <end position="540"/>
    </location>
</feature>
<comment type="catalytic activity">
    <reaction evidence="1 11">
        <text>an S-substituted glutathione + H2O = an S-substituted L-cysteinylglycine + L-glutamate</text>
        <dbReference type="Rhea" id="RHEA:59468"/>
        <dbReference type="ChEBI" id="CHEBI:15377"/>
        <dbReference type="ChEBI" id="CHEBI:29985"/>
        <dbReference type="ChEBI" id="CHEBI:90779"/>
        <dbReference type="ChEBI" id="CHEBI:143103"/>
        <dbReference type="EC" id="3.4.19.13"/>
    </reaction>
</comment>
<evidence type="ECO:0000256" key="6">
    <source>
        <dbReference type="ARBA" id="ARBA00023145"/>
    </source>
</evidence>
<name>A0A2N3VID7_9NOCA</name>
<evidence type="ECO:0000256" key="4">
    <source>
        <dbReference type="ARBA" id="ARBA00022679"/>
    </source>
</evidence>
<dbReference type="AlphaFoldDB" id="A0A2N3VID7"/>
<dbReference type="GO" id="GO:0036374">
    <property type="term" value="F:glutathione hydrolase activity"/>
    <property type="evidence" value="ECO:0007669"/>
    <property type="project" value="UniProtKB-UniRule"/>
</dbReference>
<keyword evidence="4 11" id="KW-0808">Transferase</keyword>